<accession>A0A1M7AAU4</accession>
<protein>
    <submittedName>
        <fullName evidence="2">Uncharacterized protein</fullName>
    </submittedName>
</protein>
<name>A0A1M7AAU4_PSETH</name>
<proteinExistence type="predicted"/>
<sequence length="380" mass="40699">EKARVSVACRVPGKDSGKHRDDKHKDEKHKDDKHTGKPGHPQPDKPKPEQPKPEQPKPGHPGTPKKDLVSATVAVPDYVGVCPPPEGITATGVIKTARPTWVAYVWTHNGRIVGKGVVHVDGERTVSYTFTPTRSGTGRMVLGVVSPFYGDLARDTYVVTCQEQPPAEPVAASASVTAPEDYAGACWATRVFTGRVSVNRIAAGGTTVEYRWAGPGFQGPVETLTFAEGDPLTKEVAHPVDATETGVLQRWIEILSPNAAESNRAQTQVECAPVEVVVLGGRVRYDMSTCTPGNQPAFIVSADVRVSGATRVEYQWEFLGVGNFAVPGSFEATGPETRTVSHRIESGPPVGSVRARLTVLSPPNVRAWAYDFSPPPCLSA</sequence>
<dbReference type="EMBL" id="FRAP01000027">
    <property type="protein sequence ID" value="SHL39847.1"/>
    <property type="molecule type" value="Genomic_DNA"/>
</dbReference>
<reference evidence="2 3" key="1">
    <citation type="submission" date="2016-11" db="EMBL/GenBank/DDBJ databases">
        <authorList>
            <person name="Jaros S."/>
            <person name="Januszkiewicz K."/>
            <person name="Wedrychowicz H."/>
        </authorList>
    </citation>
    <scope>NUCLEOTIDE SEQUENCE [LARGE SCALE GENOMIC DNA]</scope>
    <source>
        <strain evidence="2 3">DSM 43832</strain>
    </source>
</reference>
<organism evidence="2 3">
    <name type="scientific">Pseudonocardia thermophila</name>
    <dbReference type="NCBI Taxonomy" id="1848"/>
    <lineage>
        <taxon>Bacteria</taxon>
        <taxon>Bacillati</taxon>
        <taxon>Actinomycetota</taxon>
        <taxon>Actinomycetes</taxon>
        <taxon>Pseudonocardiales</taxon>
        <taxon>Pseudonocardiaceae</taxon>
        <taxon>Pseudonocardia</taxon>
    </lineage>
</organism>
<evidence type="ECO:0000313" key="2">
    <source>
        <dbReference type="EMBL" id="SHL39847.1"/>
    </source>
</evidence>
<feature type="region of interest" description="Disordered" evidence="1">
    <location>
        <begin position="1"/>
        <end position="67"/>
    </location>
</feature>
<keyword evidence="3" id="KW-1185">Reference proteome</keyword>
<feature type="compositionally biased region" description="Basic and acidic residues" evidence="1">
    <location>
        <begin position="42"/>
        <end position="57"/>
    </location>
</feature>
<dbReference type="Proteomes" id="UP000184363">
    <property type="component" value="Unassembled WGS sequence"/>
</dbReference>
<evidence type="ECO:0000256" key="1">
    <source>
        <dbReference type="SAM" id="MobiDB-lite"/>
    </source>
</evidence>
<feature type="non-terminal residue" evidence="2">
    <location>
        <position position="1"/>
    </location>
</feature>
<evidence type="ECO:0000313" key="3">
    <source>
        <dbReference type="Proteomes" id="UP000184363"/>
    </source>
</evidence>
<feature type="compositionally biased region" description="Basic and acidic residues" evidence="1">
    <location>
        <begin position="12"/>
        <end position="35"/>
    </location>
</feature>
<dbReference type="AlphaFoldDB" id="A0A1M7AAU4"/>
<gene>
    <name evidence="2" type="ORF">SAMN05443637_1271</name>
</gene>
<dbReference type="STRING" id="1848.SAMN05443637_1271"/>